<organism evidence="1 2">
    <name type="scientific">Candidatus Colwellbacteria bacterium RIFCSPLOWO2_02_FULL_45_11</name>
    <dbReference type="NCBI Taxonomy" id="1797692"/>
    <lineage>
        <taxon>Bacteria</taxon>
        <taxon>Candidatus Colwelliibacteriota</taxon>
    </lineage>
</organism>
<dbReference type="STRING" id="1797692.A3I33_01815"/>
<name>A0A1G1Z7Q1_9BACT</name>
<proteinExistence type="predicted"/>
<sequence length="75" mass="8572">MKPSEIVKDRKYVGAFRDYEIVREVTDISNGSVYFVWNRTVGHEIIPVRGVLSRWEFADWAIRELGAGDILDGDG</sequence>
<evidence type="ECO:0000313" key="2">
    <source>
        <dbReference type="Proteomes" id="UP000176544"/>
    </source>
</evidence>
<evidence type="ECO:0000313" key="1">
    <source>
        <dbReference type="EMBL" id="OGY60661.1"/>
    </source>
</evidence>
<comment type="caution">
    <text evidence="1">The sequence shown here is derived from an EMBL/GenBank/DDBJ whole genome shotgun (WGS) entry which is preliminary data.</text>
</comment>
<dbReference type="AlphaFoldDB" id="A0A1G1Z7Q1"/>
<dbReference type="Proteomes" id="UP000176544">
    <property type="component" value="Unassembled WGS sequence"/>
</dbReference>
<protein>
    <submittedName>
        <fullName evidence="1">Uncharacterized protein</fullName>
    </submittedName>
</protein>
<reference evidence="1 2" key="1">
    <citation type="journal article" date="2016" name="Nat. Commun.">
        <title>Thousands of microbial genomes shed light on interconnected biogeochemical processes in an aquifer system.</title>
        <authorList>
            <person name="Anantharaman K."/>
            <person name="Brown C.T."/>
            <person name="Hug L.A."/>
            <person name="Sharon I."/>
            <person name="Castelle C.J."/>
            <person name="Probst A.J."/>
            <person name="Thomas B.C."/>
            <person name="Singh A."/>
            <person name="Wilkins M.J."/>
            <person name="Karaoz U."/>
            <person name="Brodie E.L."/>
            <person name="Williams K.H."/>
            <person name="Hubbard S.S."/>
            <person name="Banfield J.F."/>
        </authorList>
    </citation>
    <scope>NUCLEOTIDE SEQUENCE [LARGE SCALE GENOMIC DNA]</scope>
</reference>
<accession>A0A1G1Z7Q1</accession>
<dbReference type="EMBL" id="MHJA01000026">
    <property type="protein sequence ID" value="OGY60661.1"/>
    <property type="molecule type" value="Genomic_DNA"/>
</dbReference>
<gene>
    <name evidence="1" type="ORF">A3I33_01815</name>
</gene>